<dbReference type="PROSITE" id="PS50125">
    <property type="entry name" value="GUANYLATE_CYCLASE_2"/>
    <property type="match status" value="2"/>
</dbReference>
<dbReference type="Proteomes" id="UP001189429">
    <property type="component" value="Unassembled WGS sequence"/>
</dbReference>
<dbReference type="InterPro" id="IPR029787">
    <property type="entry name" value="Nucleotide_cyclase"/>
</dbReference>
<dbReference type="PANTHER" id="PTHR11920:SF335">
    <property type="entry name" value="GUANYLATE CYCLASE"/>
    <property type="match status" value="1"/>
</dbReference>
<dbReference type="CDD" id="cd07302">
    <property type="entry name" value="CHD"/>
    <property type="match status" value="2"/>
</dbReference>
<evidence type="ECO:0000256" key="8">
    <source>
        <dbReference type="SAM" id="Phobius"/>
    </source>
</evidence>
<dbReference type="Pfam" id="PF00211">
    <property type="entry name" value="Guanylate_cyc"/>
    <property type="match status" value="2"/>
</dbReference>
<feature type="domain" description="Guanylate cyclase" evidence="9">
    <location>
        <begin position="674"/>
        <end position="810"/>
    </location>
</feature>
<name>A0ABN9VT00_9DINO</name>
<evidence type="ECO:0000256" key="3">
    <source>
        <dbReference type="ARBA" id="ARBA00022741"/>
    </source>
</evidence>
<feature type="transmembrane region" description="Helical" evidence="8">
    <location>
        <begin position="512"/>
        <end position="532"/>
    </location>
</feature>
<feature type="transmembrane region" description="Helical" evidence="8">
    <location>
        <begin position="487"/>
        <end position="506"/>
    </location>
</feature>
<dbReference type="EMBL" id="CAUYUJ010017504">
    <property type="protein sequence ID" value="CAK0875351.1"/>
    <property type="molecule type" value="Genomic_DNA"/>
</dbReference>
<dbReference type="InterPro" id="IPR001054">
    <property type="entry name" value="A/G_cyclase"/>
</dbReference>
<evidence type="ECO:0000256" key="7">
    <source>
        <dbReference type="SAM" id="MobiDB-lite"/>
    </source>
</evidence>
<gene>
    <name evidence="10" type="ORF">PCOR1329_LOCUS60036</name>
</gene>
<evidence type="ECO:0000256" key="1">
    <source>
        <dbReference type="ARBA" id="ARBA00004370"/>
    </source>
</evidence>
<sequence>MDSLCAMRKLPCGGLRKVAPQFFPDVTVIFIEICGFHGLCAQLTPGTVVELLNVIYHEFDRLSDLLDVYKVETVGEVYMAVVGCPEMIVNHADVAAHFALAAQQSMLHLRGRLRFIAKQECDGADETNSRGSADNEDSPEGLDMTGGALRKRVAMPIEPWPLCDDSACTKLTAFVVAAPEEPAGAEAAELARRTLGDWFGVSPGQVFFMDAVTPEIGKLEGLQVRIGLNSGKIRAGVVGFEDLVGEWPRRHQAIFAQRPNTDVSREVAKAAKCDVELFGRLITPEGRGQLWEGALQLSTLQCWRAVNANVGSVIGLMSSGVADTGVKERFLVVSPSTQEKLTDGIFVVEPRGEIPVKGKGTMSTSFLNGYAEDGGAESVGPRRPRQVLIRRSSAVLSDGPDRPGRAALSRKLSGIDQLLLLASDRHKQPDRLALLQKDLPRYLDDMLPVRVYNARVLTIGWLLIVTVISVVDYFLQEGSRQALETMLVRSVCNDVVGLLYLLLTASEDHDARWVQAWTIIMLLIQGVSVLFGRSLAFQGEPSLVALYGVCVLFYSVCSVLQRLSICVLAVACFMATELARCDGPERFEGVLEKFMGNVVFLGVFFVFMACSVRLEEFLGHVANYDHCFMDKQLEMMDQARSASSQLLASLLPEHVAHKVLEGVSPIAEPCEQATMLFTDIKGFTAYAANLTPQELVDLLNSMYSAFDEIIVSWELYKVEIIGDAYFVTAGCPPPENPEDRVGPEECAMRAVEVGLAMLRTLPTLPWGSDGTQLEMRVGLHTGSVVAGVVGKKGPRYHLFGAAVGYASQMESTGQPGRVHISDETYGLLRAGGYSYDFEETWVEVEGLQERARTWNVNKSKDRAAQKIQTKLLRQRASKRNFVAREATAAMATQLGGDGHAGSDGSCEDGSQEASRSPARSRPGSPSRSPSRRSPARSPTRSRPRLEPLSGRAAVSPQELS</sequence>
<proteinExistence type="predicted"/>
<reference evidence="10" key="1">
    <citation type="submission" date="2023-10" db="EMBL/GenBank/DDBJ databases">
        <authorList>
            <person name="Chen Y."/>
            <person name="Shah S."/>
            <person name="Dougan E. K."/>
            <person name="Thang M."/>
            <person name="Chan C."/>
        </authorList>
    </citation>
    <scope>NUCLEOTIDE SEQUENCE [LARGE SCALE GENOMIC DNA]</scope>
</reference>
<evidence type="ECO:0000256" key="5">
    <source>
        <dbReference type="ARBA" id="ARBA00023136"/>
    </source>
</evidence>
<feature type="compositionally biased region" description="Basic residues" evidence="7">
    <location>
        <begin position="929"/>
        <end position="942"/>
    </location>
</feature>
<feature type="transmembrane region" description="Helical" evidence="8">
    <location>
        <begin position="544"/>
        <end position="574"/>
    </location>
</feature>
<protein>
    <recommendedName>
        <fullName evidence="9">Guanylate cyclase domain-containing protein</fullName>
    </recommendedName>
</protein>
<feature type="region of interest" description="Disordered" evidence="7">
    <location>
        <begin position="893"/>
        <end position="960"/>
    </location>
</feature>
<keyword evidence="5 8" id="KW-0472">Membrane</keyword>
<dbReference type="SMART" id="SM00044">
    <property type="entry name" value="CYCc"/>
    <property type="match status" value="1"/>
</dbReference>
<organism evidence="10 11">
    <name type="scientific">Prorocentrum cordatum</name>
    <dbReference type="NCBI Taxonomy" id="2364126"/>
    <lineage>
        <taxon>Eukaryota</taxon>
        <taxon>Sar</taxon>
        <taxon>Alveolata</taxon>
        <taxon>Dinophyceae</taxon>
        <taxon>Prorocentrales</taxon>
        <taxon>Prorocentraceae</taxon>
        <taxon>Prorocentrum</taxon>
    </lineage>
</organism>
<evidence type="ECO:0000256" key="6">
    <source>
        <dbReference type="ARBA" id="ARBA00023239"/>
    </source>
</evidence>
<dbReference type="PANTHER" id="PTHR11920">
    <property type="entry name" value="GUANYLYL CYCLASE"/>
    <property type="match status" value="1"/>
</dbReference>
<accession>A0ABN9VT00</accession>
<keyword evidence="6" id="KW-0456">Lyase</keyword>
<evidence type="ECO:0000313" key="11">
    <source>
        <dbReference type="Proteomes" id="UP001189429"/>
    </source>
</evidence>
<comment type="caution">
    <text evidence="10">The sequence shown here is derived from an EMBL/GenBank/DDBJ whole genome shotgun (WGS) entry which is preliminary data.</text>
</comment>
<evidence type="ECO:0000256" key="4">
    <source>
        <dbReference type="ARBA" id="ARBA00022989"/>
    </source>
</evidence>
<evidence type="ECO:0000313" key="10">
    <source>
        <dbReference type="EMBL" id="CAK0875351.1"/>
    </source>
</evidence>
<comment type="subcellular location">
    <subcellularLocation>
        <location evidence="1">Membrane</location>
    </subcellularLocation>
</comment>
<keyword evidence="3" id="KW-0547">Nucleotide-binding</keyword>
<feature type="transmembrane region" description="Helical" evidence="8">
    <location>
        <begin position="456"/>
        <end position="475"/>
    </location>
</feature>
<feature type="domain" description="Guanylate cyclase" evidence="9">
    <location>
        <begin position="27"/>
        <end position="115"/>
    </location>
</feature>
<feature type="compositionally biased region" description="Low complexity" evidence="7">
    <location>
        <begin position="913"/>
        <end position="928"/>
    </location>
</feature>
<dbReference type="Gene3D" id="3.30.70.1230">
    <property type="entry name" value="Nucleotide cyclase"/>
    <property type="match status" value="2"/>
</dbReference>
<evidence type="ECO:0000256" key="2">
    <source>
        <dbReference type="ARBA" id="ARBA00022692"/>
    </source>
</evidence>
<keyword evidence="2 8" id="KW-0812">Transmembrane</keyword>
<keyword evidence="4 8" id="KW-1133">Transmembrane helix</keyword>
<feature type="region of interest" description="Disordered" evidence="7">
    <location>
        <begin position="124"/>
        <end position="145"/>
    </location>
</feature>
<keyword evidence="11" id="KW-1185">Reference proteome</keyword>
<evidence type="ECO:0000259" key="9">
    <source>
        <dbReference type="PROSITE" id="PS50125"/>
    </source>
</evidence>
<dbReference type="InterPro" id="IPR050401">
    <property type="entry name" value="Cyclic_nucleotide_synthase"/>
</dbReference>
<dbReference type="SUPFAM" id="SSF55073">
    <property type="entry name" value="Nucleotide cyclase"/>
    <property type="match status" value="2"/>
</dbReference>